<feature type="transmembrane region" description="Helical" evidence="2">
    <location>
        <begin position="325"/>
        <end position="357"/>
    </location>
</feature>
<dbReference type="AlphaFoldDB" id="A0A195BX74"/>
<reference evidence="3 4" key="1">
    <citation type="submission" date="2015-09" db="EMBL/GenBank/DDBJ databases">
        <title>Atta colombica WGS genome.</title>
        <authorList>
            <person name="Nygaard S."/>
            <person name="Hu H."/>
            <person name="Boomsma J."/>
            <person name="Zhang G."/>
        </authorList>
    </citation>
    <scope>NUCLEOTIDE SEQUENCE [LARGE SCALE GENOMIC DNA]</scope>
    <source>
        <strain evidence="3">Treedump-2</strain>
        <tissue evidence="3">Whole body</tissue>
    </source>
</reference>
<feature type="region of interest" description="Disordered" evidence="1">
    <location>
        <begin position="1"/>
        <end position="27"/>
    </location>
</feature>
<evidence type="ECO:0000256" key="1">
    <source>
        <dbReference type="SAM" id="MobiDB-lite"/>
    </source>
</evidence>
<keyword evidence="2" id="KW-0472">Membrane</keyword>
<feature type="region of interest" description="Disordered" evidence="1">
    <location>
        <begin position="152"/>
        <end position="173"/>
    </location>
</feature>
<evidence type="ECO:0000256" key="2">
    <source>
        <dbReference type="SAM" id="Phobius"/>
    </source>
</evidence>
<keyword evidence="4" id="KW-1185">Reference proteome</keyword>
<name>A0A195BX74_9HYME</name>
<proteinExistence type="predicted"/>
<gene>
    <name evidence="3" type="ORF">ALC53_01019</name>
</gene>
<keyword evidence="2" id="KW-1133">Transmembrane helix</keyword>
<evidence type="ECO:0000313" key="4">
    <source>
        <dbReference type="Proteomes" id="UP000078540"/>
    </source>
</evidence>
<protein>
    <submittedName>
        <fullName evidence="3">Uncharacterized protein</fullName>
    </submittedName>
</protein>
<keyword evidence="2" id="KW-0812">Transmembrane</keyword>
<evidence type="ECO:0000313" key="3">
    <source>
        <dbReference type="EMBL" id="KYM92563.1"/>
    </source>
</evidence>
<sequence>MRLCTSPQRNSGNDDQDSPSGFPSSNSAAIIRYAEDSRIPLQPVDDNKIEYFVSRNKPSSGIMNTLESASTETRVLEEDTENNLIIGEDDYNKKKTMISQYNVSVKVSAARIRQGGRAGEDQETSEPSGRQAWWKQWKPNWPKLASLVISGVSGGGGGDGDGDGSGGGGGGGGIAILQRHSKCRCKTSTLLPSSSPLSPPSSSPASSPYPHFFILPVSLFVSLFSNSDSLYIVSPLLSLPFPVSLDENPALINPHLRFRPQRVPSFLFPQYAIFFAYVKPRVSQVHKYFSNIMHARVIARMRVYLIKLYSEIAMKAARNARRGEIYAFSLGFLSGISTVLSLLMSLRYVAVIAAALYRRAFIYRNAQELLRGIRGRGRAGHARCGAPTRAYKSWRTKQTINFNEQSERFRFLHFGGLLLVADKGSFVGPNLTKGPIGPVHSSTTRLLSLGLTMRLRIAFLMEPRCNSGSKERDKLPESFVQFSRRNTKQMDYVKEVQEWDKQTKRRGWWVRRVLSEDVNTEERARATVRIELKNGRTTKRGGERRTEWGRAGEMDESCWGLKGASERVNLK</sequence>
<dbReference type="EMBL" id="KQ976401">
    <property type="protein sequence ID" value="KYM92563.1"/>
    <property type="molecule type" value="Genomic_DNA"/>
</dbReference>
<dbReference type="Proteomes" id="UP000078540">
    <property type="component" value="Unassembled WGS sequence"/>
</dbReference>
<accession>A0A195BX74</accession>
<organism evidence="3 4">
    <name type="scientific">Atta colombica</name>
    <dbReference type="NCBI Taxonomy" id="520822"/>
    <lineage>
        <taxon>Eukaryota</taxon>
        <taxon>Metazoa</taxon>
        <taxon>Ecdysozoa</taxon>
        <taxon>Arthropoda</taxon>
        <taxon>Hexapoda</taxon>
        <taxon>Insecta</taxon>
        <taxon>Pterygota</taxon>
        <taxon>Neoptera</taxon>
        <taxon>Endopterygota</taxon>
        <taxon>Hymenoptera</taxon>
        <taxon>Apocrita</taxon>
        <taxon>Aculeata</taxon>
        <taxon>Formicoidea</taxon>
        <taxon>Formicidae</taxon>
        <taxon>Myrmicinae</taxon>
        <taxon>Atta</taxon>
    </lineage>
</organism>